<keyword evidence="1" id="KW-0812">Transmembrane</keyword>
<keyword evidence="1" id="KW-0472">Membrane</keyword>
<keyword evidence="3" id="KW-1185">Reference proteome</keyword>
<accession>A0A066Z6C0</accession>
<dbReference type="HOGENOM" id="CLU_187744_0_0_11"/>
<evidence type="ECO:0000256" key="1">
    <source>
        <dbReference type="SAM" id="Phobius"/>
    </source>
</evidence>
<evidence type="ECO:0000313" key="3">
    <source>
        <dbReference type="Proteomes" id="UP000027178"/>
    </source>
</evidence>
<proteinExistence type="predicted"/>
<gene>
    <name evidence="2" type="ORF">KCH_04310</name>
</gene>
<comment type="caution">
    <text evidence="2">The sequence shown here is derived from an EMBL/GenBank/DDBJ whole genome shotgun (WGS) entry which is preliminary data.</text>
</comment>
<feature type="transmembrane region" description="Helical" evidence="1">
    <location>
        <begin position="52"/>
        <end position="73"/>
    </location>
</feature>
<reference evidence="2 3" key="1">
    <citation type="submission" date="2014-05" db="EMBL/GenBank/DDBJ databases">
        <title>Draft Genome Sequence of Kitasatospora cheerisanensis KCTC 2395.</title>
        <authorList>
            <person name="Nam D.H."/>
        </authorList>
    </citation>
    <scope>NUCLEOTIDE SEQUENCE [LARGE SCALE GENOMIC DNA]</scope>
    <source>
        <strain evidence="2 3">KCTC 2395</strain>
    </source>
</reference>
<dbReference type="AlphaFoldDB" id="A0A066Z6C0"/>
<dbReference type="OrthoDB" id="3872738at2"/>
<name>A0A066Z6C0_9ACTN</name>
<protein>
    <submittedName>
        <fullName evidence="2">Uncharacterized protein</fullName>
    </submittedName>
</protein>
<dbReference type="EMBL" id="JNBY01000015">
    <property type="protein sequence ID" value="KDN87784.1"/>
    <property type="molecule type" value="Genomic_DNA"/>
</dbReference>
<dbReference type="Proteomes" id="UP000027178">
    <property type="component" value="Unassembled WGS sequence"/>
</dbReference>
<organism evidence="2 3">
    <name type="scientific">Kitasatospora cheerisanensis KCTC 2395</name>
    <dbReference type="NCBI Taxonomy" id="1348663"/>
    <lineage>
        <taxon>Bacteria</taxon>
        <taxon>Bacillati</taxon>
        <taxon>Actinomycetota</taxon>
        <taxon>Actinomycetes</taxon>
        <taxon>Kitasatosporales</taxon>
        <taxon>Streptomycetaceae</taxon>
        <taxon>Kitasatospora</taxon>
    </lineage>
</organism>
<evidence type="ECO:0000313" key="2">
    <source>
        <dbReference type="EMBL" id="KDN87784.1"/>
    </source>
</evidence>
<dbReference type="PATRIC" id="fig|1348663.4.peg.404"/>
<sequence>MAYRYRCGECGFKTSWGTESQGERAQIAHYTDRHPGLRPGGTVEANTKNPEGGIGCLGILAVLFLLFVLAAACSR</sequence>
<keyword evidence="1" id="KW-1133">Transmembrane helix</keyword>
<dbReference type="RefSeq" id="WP_035858419.1">
    <property type="nucleotide sequence ID" value="NZ_KK853997.1"/>
</dbReference>
<dbReference type="eggNOG" id="ENOG5032HBQ">
    <property type="taxonomic scope" value="Bacteria"/>
</dbReference>